<keyword evidence="1" id="KW-1133">Transmembrane helix</keyword>
<dbReference type="Proteomes" id="UP000184512">
    <property type="component" value="Unassembled WGS sequence"/>
</dbReference>
<keyword evidence="1" id="KW-0472">Membrane</keyword>
<dbReference type="STRING" id="1123357.SAMN02745244_00022"/>
<sequence>MTAGQRSDSLNSIIDVVKKVAGSAAARFYIAVWLAAVLVLALGGHDIPVAGIVVGLVLLSLSLLVTAATTPHAPRAS</sequence>
<keyword evidence="1" id="KW-0812">Transmembrane</keyword>
<evidence type="ECO:0000313" key="3">
    <source>
        <dbReference type="Proteomes" id="UP000184512"/>
    </source>
</evidence>
<feature type="transmembrane region" description="Helical" evidence="1">
    <location>
        <begin position="47"/>
        <end position="68"/>
    </location>
</feature>
<evidence type="ECO:0000256" key="1">
    <source>
        <dbReference type="SAM" id="Phobius"/>
    </source>
</evidence>
<dbReference type="AlphaFoldDB" id="A0A1M5ZZN8"/>
<gene>
    <name evidence="2" type="ORF">SAMN02745244_00022</name>
</gene>
<accession>A0A1M5ZZN8</accession>
<dbReference type="EMBL" id="FQZG01000003">
    <property type="protein sequence ID" value="SHI29731.1"/>
    <property type="molecule type" value="Genomic_DNA"/>
</dbReference>
<reference evidence="2 3" key="1">
    <citation type="submission" date="2016-11" db="EMBL/GenBank/DDBJ databases">
        <authorList>
            <person name="Jaros S."/>
            <person name="Januszkiewicz K."/>
            <person name="Wedrychowicz H."/>
        </authorList>
    </citation>
    <scope>NUCLEOTIDE SEQUENCE [LARGE SCALE GENOMIC DNA]</scope>
    <source>
        <strain evidence="2 3">DSM 12906</strain>
    </source>
</reference>
<name>A0A1M5ZZN8_9ACTN</name>
<organism evidence="2 3">
    <name type="scientific">Tessaracoccus bendigoensis DSM 12906</name>
    <dbReference type="NCBI Taxonomy" id="1123357"/>
    <lineage>
        <taxon>Bacteria</taxon>
        <taxon>Bacillati</taxon>
        <taxon>Actinomycetota</taxon>
        <taxon>Actinomycetes</taxon>
        <taxon>Propionibacteriales</taxon>
        <taxon>Propionibacteriaceae</taxon>
        <taxon>Tessaracoccus</taxon>
    </lineage>
</organism>
<protein>
    <submittedName>
        <fullName evidence="2">Uncharacterized protein</fullName>
    </submittedName>
</protein>
<proteinExistence type="predicted"/>
<evidence type="ECO:0000313" key="2">
    <source>
        <dbReference type="EMBL" id="SHI29731.1"/>
    </source>
</evidence>
<dbReference type="RefSeq" id="WP_073185212.1">
    <property type="nucleotide sequence ID" value="NZ_FQZG01000003.1"/>
</dbReference>
<keyword evidence="3" id="KW-1185">Reference proteome</keyword>
<feature type="transmembrane region" description="Helical" evidence="1">
    <location>
        <begin position="20"/>
        <end position="41"/>
    </location>
</feature>